<dbReference type="AlphaFoldDB" id="D2U2J1"/>
<dbReference type="NCBIfam" id="NF008354">
    <property type="entry name" value="PRK11143.1"/>
    <property type="match status" value="1"/>
</dbReference>
<dbReference type="PROSITE" id="PS51704">
    <property type="entry name" value="GP_PDE"/>
    <property type="match status" value="1"/>
</dbReference>
<dbReference type="Pfam" id="PF03009">
    <property type="entry name" value="GDPD"/>
    <property type="match status" value="1"/>
</dbReference>
<keyword evidence="5 10" id="KW-0378">Hydrolase</keyword>
<dbReference type="CDD" id="cd08600">
    <property type="entry name" value="GDPD_EcGlpQ_like"/>
    <property type="match status" value="1"/>
</dbReference>
<evidence type="ECO:0000313" key="9">
    <source>
        <dbReference type="EMBL" id="CBA75271.1"/>
    </source>
</evidence>
<evidence type="ECO:0000256" key="3">
    <source>
        <dbReference type="ARBA" id="ARBA00022729"/>
    </source>
</evidence>
<evidence type="ECO:0000313" key="11">
    <source>
        <dbReference type="EMBL" id="WGM05531.1"/>
    </source>
</evidence>
<evidence type="ECO:0000256" key="6">
    <source>
        <dbReference type="ARBA" id="ARBA00047512"/>
    </source>
</evidence>
<dbReference type="Proteomes" id="UP000295134">
    <property type="component" value="Chromosome"/>
</dbReference>
<evidence type="ECO:0000256" key="1">
    <source>
        <dbReference type="ARBA" id="ARBA00007277"/>
    </source>
</evidence>
<dbReference type="EC" id="3.1.4.46" evidence="2"/>
<feature type="signal peptide" evidence="7">
    <location>
        <begin position="1"/>
        <end position="22"/>
    </location>
</feature>
<evidence type="ECO:0000259" key="8">
    <source>
        <dbReference type="PROSITE" id="PS51704"/>
    </source>
</evidence>
<reference evidence="11" key="3">
    <citation type="submission" date="2023-04" db="EMBL/GenBank/DDBJ databases">
        <title>Genome dynamics across the evolutionary transition to endosymbiosis.</title>
        <authorList>
            <person name="Siozios S."/>
            <person name="Nadal-Jimenez P."/>
            <person name="Azagi T."/>
            <person name="Sprong H."/>
            <person name="Frost C.L."/>
            <person name="Parratt S.R."/>
            <person name="Taylor G."/>
            <person name="Brettell L."/>
            <person name="Lew K.C."/>
            <person name="Croft L."/>
            <person name="King K.C."/>
            <person name="Brockhurst M.A."/>
            <person name="Hypsa V."/>
            <person name="Novakova E."/>
            <person name="Darby A.C."/>
            <person name="Hurst G.D.D."/>
        </authorList>
    </citation>
    <scope>NUCLEOTIDE SEQUENCE</scope>
    <source>
        <strain evidence="11">ANv_CAN</strain>
    </source>
</reference>
<keyword evidence="4" id="KW-0319">Glycerol metabolism</keyword>
<comment type="similarity">
    <text evidence="1">Belongs to the glycerophosphoryl diester phosphodiesterase family.</text>
</comment>
<dbReference type="Proteomes" id="UP001177592">
    <property type="component" value="Chromosome"/>
</dbReference>
<dbReference type="SUPFAM" id="SSF51695">
    <property type="entry name" value="PLC-like phosphodiesterases"/>
    <property type="match status" value="1"/>
</dbReference>
<dbReference type="RefSeq" id="WP_026821324.1">
    <property type="nucleotide sequence ID" value="NZ_CP038613.1"/>
</dbReference>
<dbReference type="PANTHER" id="PTHR43620:SF7">
    <property type="entry name" value="GLYCEROPHOSPHODIESTER PHOSPHODIESTERASE GDPD5-RELATED"/>
    <property type="match status" value="1"/>
</dbReference>
<evidence type="ECO:0000256" key="2">
    <source>
        <dbReference type="ARBA" id="ARBA00012247"/>
    </source>
</evidence>
<evidence type="ECO:0000256" key="5">
    <source>
        <dbReference type="ARBA" id="ARBA00022801"/>
    </source>
</evidence>
<dbReference type="GO" id="GO:0008889">
    <property type="term" value="F:glycerophosphodiester phosphodiesterase activity"/>
    <property type="evidence" value="ECO:0007669"/>
    <property type="project" value="UniProtKB-EC"/>
</dbReference>
<dbReference type="GO" id="GO:0042597">
    <property type="term" value="C:periplasmic space"/>
    <property type="evidence" value="ECO:0007669"/>
    <property type="project" value="TreeGrafter"/>
</dbReference>
<comment type="catalytic activity">
    <reaction evidence="6">
        <text>a sn-glycero-3-phosphodiester + H2O = an alcohol + sn-glycerol 3-phosphate + H(+)</text>
        <dbReference type="Rhea" id="RHEA:12969"/>
        <dbReference type="ChEBI" id="CHEBI:15377"/>
        <dbReference type="ChEBI" id="CHEBI:15378"/>
        <dbReference type="ChEBI" id="CHEBI:30879"/>
        <dbReference type="ChEBI" id="CHEBI:57597"/>
        <dbReference type="ChEBI" id="CHEBI:83408"/>
        <dbReference type="EC" id="3.1.4.46"/>
    </reaction>
</comment>
<dbReference type="EMBL" id="FN545251">
    <property type="protein sequence ID" value="CBA75271.1"/>
    <property type="molecule type" value="Genomic_DNA"/>
</dbReference>
<evidence type="ECO:0000313" key="10">
    <source>
        <dbReference type="EMBL" id="QBY45374.1"/>
    </source>
</evidence>
<dbReference type="GeneID" id="96878854"/>
<reference evidence="10 12" key="2">
    <citation type="submission" date="2019-03" db="EMBL/GenBank/DDBJ databases">
        <title>Long-read sequencing reveals hyperdense prophage content in a complex bacterial symbiont genome.</title>
        <authorList>
            <person name="Frost C.L."/>
            <person name="Siozios S."/>
            <person name="Nadal-Jimenez P."/>
            <person name="Brockhurst M.A."/>
            <person name="King K.C."/>
            <person name="Darby A.C."/>
            <person name="Hurst G.D.D."/>
        </authorList>
    </citation>
    <scope>NUCLEOTIDE SEQUENCE [LARGE SCALE GENOMIC DNA]</scope>
    <source>
        <strain evidence="10 12">FIN</strain>
    </source>
</reference>
<accession>D2U2J1</accession>
<evidence type="ECO:0000313" key="13">
    <source>
        <dbReference type="Proteomes" id="UP001177592"/>
    </source>
</evidence>
<reference evidence="9" key="1">
    <citation type="journal article" date="2010" name="Insect Mol. Biol.">
        <title>The draft genome sequence of Arsenophonus nasoniae, son-killer bacterium of Nasonia vitripennis, reveals genes associated with virulence and symbiosis.</title>
        <authorList>
            <person name="Wilkes T."/>
            <person name="Darby A.C."/>
            <person name="Choi J."/>
            <person name="Colborne J.K."/>
            <person name="Werren J.H."/>
            <person name="Hurst G.D.D."/>
        </authorList>
    </citation>
    <scope>NUCLEOTIDE SEQUENCE</scope>
</reference>
<evidence type="ECO:0000256" key="7">
    <source>
        <dbReference type="SAM" id="SignalP"/>
    </source>
</evidence>
<dbReference type="FunFam" id="3.20.20.190:FF:000009">
    <property type="entry name" value="Glycerophosphodiester phosphodiesterase, periplasmic"/>
    <property type="match status" value="1"/>
</dbReference>
<evidence type="ECO:0000256" key="4">
    <source>
        <dbReference type="ARBA" id="ARBA00022798"/>
    </source>
</evidence>
<evidence type="ECO:0000313" key="12">
    <source>
        <dbReference type="Proteomes" id="UP000295134"/>
    </source>
</evidence>
<dbReference type="GO" id="GO:0006071">
    <property type="term" value="P:glycerol metabolic process"/>
    <property type="evidence" value="ECO:0007669"/>
    <property type="project" value="UniProtKB-KW"/>
</dbReference>
<protein>
    <recommendedName>
        <fullName evidence="2">glycerophosphodiester phosphodiesterase</fullName>
        <ecNumber evidence="2">3.1.4.46</ecNumber>
    </recommendedName>
</protein>
<dbReference type="InterPro" id="IPR030395">
    <property type="entry name" value="GP_PDE_dom"/>
</dbReference>
<sequence length="360" mass="41490">MNIKLNTLVASMLLVMSMSTIAQSNAKVVIAYRGASGYLPEHTLPAKAMAYAQGADFLEQDLVMTKDNELIVLHDHYLDSVTDVADRFPGRARKDGRFYAIDFTLPEIRSLKFTEAFEMKDGKKVQTYPNRFPMEKSSFHIHTFQEEIEFVQGLNKSTGKNIGIYPEIKAPWFHKQEGKDISTRVLEILKQYGYSNKNDNVYLQCFDANELKRIKNKLFPKLGMDLKLVQLIAYTDWHETYEEQPNGSWTNYSYDWMFKPGAMKEVAKYADGIGPDYHMLISENSKPGKIKLTTMVKDAHKNKLVVHPYPYTIRIDKLPNYVKNGEQLFDIIYNKANVDGAFTDFPDLGVKFLQKQHQHQ</sequence>
<feature type="chain" id="PRO_5044729615" description="glycerophosphodiester phosphodiesterase" evidence="7">
    <location>
        <begin position="23"/>
        <end position="360"/>
    </location>
</feature>
<gene>
    <name evidence="9" type="primary">glpQ</name>
    <name evidence="9" type="ORF">ARN_28160</name>
    <name evidence="10" type="ORF">ArsFIN_39720</name>
    <name evidence="11" type="ORF">QE258_18930</name>
</gene>
<dbReference type="Gene3D" id="3.20.20.190">
    <property type="entry name" value="Phosphatidylinositol (PI) phosphodiesterase"/>
    <property type="match status" value="1"/>
</dbReference>
<dbReference type="EMBL" id="CP123523">
    <property type="protein sequence ID" value="WGM05531.1"/>
    <property type="molecule type" value="Genomic_DNA"/>
</dbReference>
<dbReference type="EMBL" id="CP038613">
    <property type="protein sequence ID" value="QBY45374.1"/>
    <property type="molecule type" value="Genomic_DNA"/>
</dbReference>
<proteinExistence type="inferred from homology"/>
<feature type="domain" description="GP-PDE" evidence="8">
    <location>
        <begin position="27"/>
        <end position="353"/>
    </location>
</feature>
<dbReference type="InterPro" id="IPR017946">
    <property type="entry name" value="PLC-like_Pdiesterase_TIM-brl"/>
</dbReference>
<dbReference type="GO" id="GO:0006629">
    <property type="term" value="P:lipid metabolic process"/>
    <property type="evidence" value="ECO:0007669"/>
    <property type="project" value="InterPro"/>
</dbReference>
<organism evidence="9">
    <name type="scientific">Arsenophonus nasoniae</name>
    <name type="common">son-killer infecting Nasonia vitripennis</name>
    <dbReference type="NCBI Taxonomy" id="638"/>
    <lineage>
        <taxon>Bacteria</taxon>
        <taxon>Pseudomonadati</taxon>
        <taxon>Pseudomonadota</taxon>
        <taxon>Gammaproteobacteria</taxon>
        <taxon>Enterobacterales</taxon>
        <taxon>Morganellaceae</taxon>
        <taxon>Arsenophonus</taxon>
    </lineage>
</organism>
<keyword evidence="3 7" id="KW-0732">Signal</keyword>
<name>D2U2J1_9GAMM</name>
<dbReference type="PANTHER" id="PTHR43620">
    <property type="entry name" value="GLYCEROPHOSPHORYL DIESTER PHOSPHODIESTERASE"/>
    <property type="match status" value="1"/>
</dbReference>
<keyword evidence="13" id="KW-1185">Reference proteome</keyword>
<dbReference type="KEGG" id="ans:ArsFIN_39720"/>